<evidence type="ECO:0000256" key="1">
    <source>
        <dbReference type="ARBA" id="ARBA00010688"/>
    </source>
</evidence>
<dbReference type="PANTHER" id="PTHR10584">
    <property type="entry name" value="SUGAR KINASE"/>
    <property type="match status" value="1"/>
</dbReference>
<comment type="caution">
    <text evidence="6">The sequence shown here is derived from an EMBL/GenBank/DDBJ whole genome shotgun (WGS) entry which is preliminary data.</text>
</comment>
<dbReference type="InterPro" id="IPR002173">
    <property type="entry name" value="Carboh/pur_kinase_PfkB_CS"/>
</dbReference>
<dbReference type="Gene3D" id="3.40.1190.20">
    <property type="match status" value="1"/>
</dbReference>
<dbReference type="InterPro" id="IPR011611">
    <property type="entry name" value="PfkB_dom"/>
</dbReference>
<evidence type="ECO:0000256" key="2">
    <source>
        <dbReference type="ARBA" id="ARBA00022679"/>
    </source>
</evidence>
<dbReference type="InterPro" id="IPR002139">
    <property type="entry name" value="Ribo/fructo_kinase"/>
</dbReference>
<gene>
    <name evidence="6" type="primary">rbsK_2</name>
    <name evidence="6" type="ORF">AHIS1636_30820</name>
</gene>
<dbReference type="SUPFAM" id="SSF53613">
    <property type="entry name" value="Ribokinase-like"/>
    <property type="match status" value="1"/>
</dbReference>
<sequence length="328" mass="33571">MQQPIDVTAGRDGALEPRVVVVGQVARDLVLSIDSVPEEGGSVPVRERRELLGGKGANQGVACRQLGARVELIGVVGEDTAGREVLEQAGADGMGVGGVVRRAGAQTALLLDLVGPAGVRRLIEDVGEEVLLGPADVEASREILESADAVLIQLQQPGPAVTAALDACPEKALVVADGAPQNEDTRRRVLDRADVVRADSAEAEALVGWKPDGVQEAVRAASELLAEGPRVVALSVAGKGDVVAWSGGHVVLPLLGEEPVDTTGAGDSFVAGLAMALLAGETAELAAWWAAAAAADVVRRPGGRPELEAGRLRDAACRAHREAAGRTG</sequence>
<protein>
    <submittedName>
        <fullName evidence="6">Ribokinase</fullName>
    </submittedName>
</protein>
<dbReference type="RefSeq" id="WP_264796732.1">
    <property type="nucleotide sequence ID" value="NZ_BRVS01000019.1"/>
</dbReference>
<keyword evidence="3 4" id="KW-0418">Kinase</keyword>
<evidence type="ECO:0000259" key="5">
    <source>
        <dbReference type="Pfam" id="PF00294"/>
    </source>
</evidence>
<evidence type="ECO:0000256" key="4">
    <source>
        <dbReference type="RuleBase" id="RU003704"/>
    </source>
</evidence>
<dbReference type="PANTHER" id="PTHR10584:SF166">
    <property type="entry name" value="RIBOKINASE"/>
    <property type="match status" value="1"/>
</dbReference>
<dbReference type="InterPro" id="IPR029056">
    <property type="entry name" value="Ribokinase-like"/>
</dbReference>
<reference evidence="6 7" key="1">
    <citation type="journal article" date="2023" name="Int. J. Syst. Evol. Microbiol.">
        <title>Arthrobacter mangrovi sp. nov., an actinobacterium isolated from the rhizosphere of a mangrove.</title>
        <authorList>
            <person name="Hamada M."/>
            <person name="Saitou S."/>
            <person name="Enomoto N."/>
            <person name="Nanri K."/>
            <person name="Hidaka K."/>
            <person name="Miura T."/>
            <person name="Tamura T."/>
        </authorList>
    </citation>
    <scope>NUCLEOTIDE SEQUENCE [LARGE SCALE GENOMIC DNA]</scope>
    <source>
        <strain evidence="6 7">NBRC 112813</strain>
    </source>
</reference>
<evidence type="ECO:0000256" key="3">
    <source>
        <dbReference type="ARBA" id="ARBA00022777"/>
    </source>
</evidence>
<comment type="similarity">
    <text evidence="1 4">Belongs to the carbohydrate kinase PfkB family.</text>
</comment>
<feature type="domain" description="Carbohydrate kinase PfkB" evidence="5">
    <location>
        <begin position="18"/>
        <end position="305"/>
    </location>
</feature>
<evidence type="ECO:0000313" key="7">
    <source>
        <dbReference type="Proteomes" id="UP001209654"/>
    </source>
</evidence>
<accession>A0ABQ5MXH5</accession>
<dbReference type="PROSITE" id="PS00584">
    <property type="entry name" value="PFKB_KINASES_2"/>
    <property type="match status" value="1"/>
</dbReference>
<organism evidence="6 7">
    <name type="scientific">Arthrobacter mangrovi</name>
    <dbReference type="NCBI Taxonomy" id="2966350"/>
    <lineage>
        <taxon>Bacteria</taxon>
        <taxon>Bacillati</taxon>
        <taxon>Actinomycetota</taxon>
        <taxon>Actinomycetes</taxon>
        <taxon>Micrococcales</taxon>
        <taxon>Micrococcaceae</taxon>
        <taxon>Arthrobacter</taxon>
    </lineage>
</organism>
<keyword evidence="2 4" id="KW-0808">Transferase</keyword>
<name>A0ABQ5MXH5_9MICC</name>
<dbReference type="PRINTS" id="PR00990">
    <property type="entry name" value="RIBOKINASE"/>
</dbReference>
<proteinExistence type="inferred from homology"/>
<dbReference type="Pfam" id="PF00294">
    <property type="entry name" value="PfkB"/>
    <property type="match status" value="1"/>
</dbReference>
<keyword evidence="7" id="KW-1185">Reference proteome</keyword>
<evidence type="ECO:0000313" key="6">
    <source>
        <dbReference type="EMBL" id="GLB68640.1"/>
    </source>
</evidence>
<dbReference type="EMBL" id="BRVS01000019">
    <property type="protein sequence ID" value="GLB68640.1"/>
    <property type="molecule type" value="Genomic_DNA"/>
</dbReference>
<dbReference type="Proteomes" id="UP001209654">
    <property type="component" value="Unassembled WGS sequence"/>
</dbReference>